<evidence type="ECO:0000313" key="2">
    <source>
        <dbReference type="Proteomes" id="UP000823775"/>
    </source>
</evidence>
<sequence length="263" mass="28534">MANVPHVPGYETGNGPCSSLGSSIGVRMGVCLEKCRDTNVTSYCQTQHLQSLRQAPGPGLGSAADAGSWRLILLEAYRLFSPGCMALLMAAGSWKVVLWPTSEFGSHEIGPFVLSLTGALKLGASLLDLVDNVITPSALTQFYQWRKEPDFPHVDMCLIHNVGHKNCDLNGDDVVFFEGIIQAMPNPIITASNFRCGGESSLLVYLWLISLQLFHYPLKAGDVHFFVPTPAEVKAWHCALGVVLQGALSRLCRGIELTHQLGK</sequence>
<accession>A0ABS8W191</accession>
<dbReference type="Proteomes" id="UP000823775">
    <property type="component" value="Unassembled WGS sequence"/>
</dbReference>
<dbReference type="EMBL" id="JACEIK010006531">
    <property type="protein sequence ID" value="MCE2055859.1"/>
    <property type="molecule type" value="Genomic_DNA"/>
</dbReference>
<proteinExistence type="predicted"/>
<gene>
    <name evidence="1" type="ORF">HAX54_043573</name>
</gene>
<name>A0ABS8W191_DATST</name>
<reference evidence="1 2" key="1">
    <citation type="journal article" date="2021" name="BMC Genomics">
        <title>Datura genome reveals duplications of psychoactive alkaloid biosynthetic genes and high mutation rate following tissue culture.</title>
        <authorList>
            <person name="Rajewski A."/>
            <person name="Carter-House D."/>
            <person name="Stajich J."/>
            <person name="Litt A."/>
        </authorList>
    </citation>
    <scope>NUCLEOTIDE SEQUENCE [LARGE SCALE GENOMIC DNA]</scope>
    <source>
        <strain evidence="1">AR-01</strain>
    </source>
</reference>
<protein>
    <submittedName>
        <fullName evidence="1">Uncharacterized protein</fullName>
    </submittedName>
</protein>
<evidence type="ECO:0000313" key="1">
    <source>
        <dbReference type="EMBL" id="MCE2055859.1"/>
    </source>
</evidence>
<comment type="caution">
    <text evidence="1">The sequence shown here is derived from an EMBL/GenBank/DDBJ whole genome shotgun (WGS) entry which is preliminary data.</text>
</comment>
<organism evidence="1 2">
    <name type="scientific">Datura stramonium</name>
    <name type="common">Jimsonweed</name>
    <name type="synonym">Common thornapple</name>
    <dbReference type="NCBI Taxonomy" id="4076"/>
    <lineage>
        <taxon>Eukaryota</taxon>
        <taxon>Viridiplantae</taxon>
        <taxon>Streptophyta</taxon>
        <taxon>Embryophyta</taxon>
        <taxon>Tracheophyta</taxon>
        <taxon>Spermatophyta</taxon>
        <taxon>Magnoliopsida</taxon>
        <taxon>eudicotyledons</taxon>
        <taxon>Gunneridae</taxon>
        <taxon>Pentapetalae</taxon>
        <taxon>asterids</taxon>
        <taxon>lamiids</taxon>
        <taxon>Solanales</taxon>
        <taxon>Solanaceae</taxon>
        <taxon>Solanoideae</taxon>
        <taxon>Datureae</taxon>
        <taxon>Datura</taxon>
    </lineage>
</organism>
<keyword evidence="2" id="KW-1185">Reference proteome</keyword>